<evidence type="ECO:0000259" key="1">
    <source>
        <dbReference type="PROSITE" id="PS50076"/>
    </source>
</evidence>
<dbReference type="Pfam" id="PF00226">
    <property type="entry name" value="DnaJ"/>
    <property type="match status" value="1"/>
</dbReference>
<dbReference type="PRINTS" id="PR00625">
    <property type="entry name" value="JDOMAIN"/>
</dbReference>
<dbReference type="AlphaFoldDB" id="A0AAE1W7W7"/>
<evidence type="ECO:0000313" key="3">
    <source>
        <dbReference type="Proteomes" id="UP001289374"/>
    </source>
</evidence>
<accession>A0AAE1W7W7</accession>
<comment type="caution">
    <text evidence="2">The sequence shown here is derived from an EMBL/GenBank/DDBJ whole genome shotgun (WGS) entry which is preliminary data.</text>
</comment>
<dbReference type="SMART" id="SM00271">
    <property type="entry name" value="DnaJ"/>
    <property type="match status" value="1"/>
</dbReference>
<gene>
    <name evidence="2" type="ORF">Sango_2447600</name>
</gene>
<dbReference type="PANTHER" id="PTHR44137">
    <property type="entry name" value="BNAC03G44070D PROTEIN"/>
    <property type="match status" value="1"/>
</dbReference>
<name>A0AAE1W7W7_9LAMI</name>
<dbReference type="Proteomes" id="UP001289374">
    <property type="component" value="Unassembled WGS sequence"/>
</dbReference>
<sequence length="272" mass="31426">MIVGNEQEKSQLATEISELLARAGACAKFHHSRRNKPPFINWYLVLGVNENADVDGIRKQYHKLALQLHPDKNKHSKAETAFKLVSEILEINCQTLLLALETYAYYCLSDNGRRAAFDLERKAISCCECNTVPRTNSELPRQTNVKIQTPYQEPLRFNQIHRRIKELRTKLKEEATIIEKCLQTNAITSRRETPNINATRGKETPVFNPSNYQYKVYPHNRTINHKKLEDLRAGFMIGNRCMQNTAKTSCPIFQCRPERMPFMSRCASARNQ</sequence>
<reference evidence="2" key="2">
    <citation type="journal article" date="2024" name="Plant">
        <title>Genomic evolution and insights into agronomic trait innovations of Sesamum species.</title>
        <authorList>
            <person name="Miao H."/>
            <person name="Wang L."/>
            <person name="Qu L."/>
            <person name="Liu H."/>
            <person name="Sun Y."/>
            <person name="Le M."/>
            <person name="Wang Q."/>
            <person name="Wei S."/>
            <person name="Zheng Y."/>
            <person name="Lin W."/>
            <person name="Duan Y."/>
            <person name="Cao H."/>
            <person name="Xiong S."/>
            <person name="Wang X."/>
            <person name="Wei L."/>
            <person name="Li C."/>
            <person name="Ma Q."/>
            <person name="Ju M."/>
            <person name="Zhao R."/>
            <person name="Li G."/>
            <person name="Mu C."/>
            <person name="Tian Q."/>
            <person name="Mei H."/>
            <person name="Zhang T."/>
            <person name="Gao T."/>
            <person name="Zhang H."/>
        </authorList>
    </citation>
    <scope>NUCLEOTIDE SEQUENCE</scope>
    <source>
        <strain evidence="2">K16</strain>
    </source>
</reference>
<dbReference type="InterPro" id="IPR036869">
    <property type="entry name" value="J_dom_sf"/>
</dbReference>
<feature type="domain" description="J" evidence="1">
    <location>
        <begin position="41"/>
        <end position="121"/>
    </location>
</feature>
<keyword evidence="3" id="KW-1185">Reference proteome</keyword>
<dbReference type="EMBL" id="JACGWL010000014">
    <property type="protein sequence ID" value="KAK4388410.1"/>
    <property type="molecule type" value="Genomic_DNA"/>
</dbReference>
<organism evidence="2 3">
    <name type="scientific">Sesamum angolense</name>
    <dbReference type="NCBI Taxonomy" id="2727404"/>
    <lineage>
        <taxon>Eukaryota</taxon>
        <taxon>Viridiplantae</taxon>
        <taxon>Streptophyta</taxon>
        <taxon>Embryophyta</taxon>
        <taxon>Tracheophyta</taxon>
        <taxon>Spermatophyta</taxon>
        <taxon>Magnoliopsida</taxon>
        <taxon>eudicotyledons</taxon>
        <taxon>Gunneridae</taxon>
        <taxon>Pentapetalae</taxon>
        <taxon>asterids</taxon>
        <taxon>lamiids</taxon>
        <taxon>Lamiales</taxon>
        <taxon>Pedaliaceae</taxon>
        <taxon>Sesamum</taxon>
    </lineage>
</organism>
<proteinExistence type="predicted"/>
<dbReference type="SUPFAM" id="SSF46565">
    <property type="entry name" value="Chaperone J-domain"/>
    <property type="match status" value="1"/>
</dbReference>
<evidence type="ECO:0000313" key="2">
    <source>
        <dbReference type="EMBL" id="KAK4388410.1"/>
    </source>
</evidence>
<protein>
    <submittedName>
        <fullName evidence="2">Chaperone protein DnaJ</fullName>
    </submittedName>
</protein>
<reference evidence="2" key="1">
    <citation type="submission" date="2020-06" db="EMBL/GenBank/DDBJ databases">
        <authorList>
            <person name="Li T."/>
            <person name="Hu X."/>
            <person name="Zhang T."/>
            <person name="Song X."/>
            <person name="Zhang H."/>
            <person name="Dai N."/>
            <person name="Sheng W."/>
            <person name="Hou X."/>
            <person name="Wei L."/>
        </authorList>
    </citation>
    <scope>NUCLEOTIDE SEQUENCE</scope>
    <source>
        <strain evidence="2">K16</strain>
        <tissue evidence="2">Leaf</tissue>
    </source>
</reference>
<dbReference type="Gene3D" id="1.10.287.110">
    <property type="entry name" value="DnaJ domain"/>
    <property type="match status" value="1"/>
</dbReference>
<dbReference type="PANTHER" id="PTHR44137:SF13">
    <property type="entry name" value="CHAPERONE DNAJ-DOMAIN SUPERFAMILY PROTEIN"/>
    <property type="match status" value="1"/>
</dbReference>
<dbReference type="PROSITE" id="PS50076">
    <property type="entry name" value="DNAJ_2"/>
    <property type="match status" value="1"/>
</dbReference>
<dbReference type="InterPro" id="IPR001623">
    <property type="entry name" value="DnaJ_domain"/>
</dbReference>
<dbReference type="CDD" id="cd06257">
    <property type="entry name" value="DnaJ"/>
    <property type="match status" value="1"/>
</dbReference>